<name>A0ABP7LK14_9SPHN</name>
<dbReference type="EMBL" id="BAABBM010000001">
    <property type="protein sequence ID" value="GAA3900959.1"/>
    <property type="molecule type" value="Genomic_DNA"/>
</dbReference>
<sequence length="123" mass="12854">MTISRIITGSLAAAFCVAQPARAQMSAAPIPSALPDINSISAANAAGVLRYCVSKQLVSSTSADLVLQTLTTKRSVLNSPDYSSGQQGRILPAGGKAFSIEEAPSYLQSRACDLVLSRAQQFH</sequence>
<evidence type="ECO:0000313" key="3">
    <source>
        <dbReference type="Proteomes" id="UP001500827"/>
    </source>
</evidence>
<evidence type="ECO:0000256" key="1">
    <source>
        <dbReference type="SAM" id="SignalP"/>
    </source>
</evidence>
<dbReference type="Pfam" id="PF10696">
    <property type="entry name" value="DUF2501"/>
    <property type="match status" value="1"/>
</dbReference>
<evidence type="ECO:0008006" key="4">
    <source>
        <dbReference type="Google" id="ProtNLM"/>
    </source>
</evidence>
<organism evidence="2 3">
    <name type="scientific">Sphingomonas limnosediminicola</name>
    <dbReference type="NCBI Taxonomy" id="940133"/>
    <lineage>
        <taxon>Bacteria</taxon>
        <taxon>Pseudomonadati</taxon>
        <taxon>Pseudomonadota</taxon>
        <taxon>Alphaproteobacteria</taxon>
        <taxon>Sphingomonadales</taxon>
        <taxon>Sphingomonadaceae</taxon>
        <taxon>Sphingomonas</taxon>
    </lineage>
</organism>
<keyword evidence="1" id="KW-0732">Signal</keyword>
<dbReference type="InterPro" id="IPR019637">
    <property type="entry name" value="DUF2501"/>
</dbReference>
<feature type="signal peptide" evidence="1">
    <location>
        <begin position="1"/>
        <end position="23"/>
    </location>
</feature>
<proteinExistence type="predicted"/>
<evidence type="ECO:0000313" key="2">
    <source>
        <dbReference type="EMBL" id="GAA3900959.1"/>
    </source>
</evidence>
<comment type="caution">
    <text evidence="2">The sequence shown here is derived from an EMBL/GenBank/DDBJ whole genome shotgun (WGS) entry which is preliminary data.</text>
</comment>
<dbReference type="Proteomes" id="UP001500827">
    <property type="component" value="Unassembled WGS sequence"/>
</dbReference>
<feature type="chain" id="PRO_5046534486" description="DUF2501 domain-containing protein" evidence="1">
    <location>
        <begin position="24"/>
        <end position="123"/>
    </location>
</feature>
<protein>
    <recommendedName>
        <fullName evidence="4">DUF2501 domain-containing protein</fullName>
    </recommendedName>
</protein>
<keyword evidence="3" id="KW-1185">Reference proteome</keyword>
<accession>A0ABP7LK14</accession>
<reference evidence="3" key="1">
    <citation type="journal article" date="2019" name="Int. J. Syst. Evol. Microbiol.">
        <title>The Global Catalogue of Microorganisms (GCM) 10K type strain sequencing project: providing services to taxonomists for standard genome sequencing and annotation.</title>
        <authorList>
            <consortium name="The Broad Institute Genomics Platform"/>
            <consortium name="The Broad Institute Genome Sequencing Center for Infectious Disease"/>
            <person name="Wu L."/>
            <person name="Ma J."/>
        </authorList>
    </citation>
    <scope>NUCLEOTIDE SEQUENCE [LARGE SCALE GENOMIC DNA]</scope>
    <source>
        <strain evidence="3">JCM 17543</strain>
    </source>
</reference>
<gene>
    <name evidence="2" type="ORF">GCM10022276_19710</name>
</gene>